<reference evidence="6" key="1">
    <citation type="journal article" date="2019" name="Int. J. Syst. Evol. Microbiol.">
        <title>The Global Catalogue of Microorganisms (GCM) 10K type strain sequencing project: providing services to taxonomists for standard genome sequencing and annotation.</title>
        <authorList>
            <consortium name="The Broad Institute Genomics Platform"/>
            <consortium name="The Broad Institute Genome Sequencing Center for Infectious Disease"/>
            <person name="Wu L."/>
            <person name="Ma J."/>
        </authorList>
    </citation>
    <scope>NUCLEOTIDE SEQUENCE [LARGE SCALE GENOMIC DNA]</scope>
    <source>
        <strain evidence="6">CGMCC 1.12664</strain>
    </source>
</reference>
<accession>A0A917EC86</accession>
<dbReference type="PANTHER" id="PTHR30146">
    <property type="entry name" value="LACI-RELATED TRANSCRIPTIONAL REPRESSOR"/>
    <property type="match status" value="1"/>
</dbReference>
<dbReference type="GO" id="GO:0000976">
    <property type="term" value="F:transcription cis-regulatory region binding"/>
    <property type="evidence" value="ECO:0007669"/>
    <property type="project" value="TreeGrafter"/>
</dbReference>
<organism evidence="5 6">
    <name type="scientific">Primorskyibacter flagellatus</name>
    <dbReference type="NCBI Taxonomy" id="1387277"/>
    <lineage>
        <taxon>Bacteria</taxon>
        <taxon>Pseudomonadati</taxon>
        <taxon>Pseudomonadota</taxon>
        <taxon>Alphaproteobacteria</taxon>
        <taxon>Rhodobacterales</taxon>
        <taxon>Roseobacteraceae</taxon>
        <taxon>Primorskyibacter</taxon>
    </lineage>
</organism>
<evidence type="ECO:0000259" key="4">
    <source>
        <dbReference type="PROSITE" id="PS50932"/>
    </source>
</evidence>
<dbReference type="InterPro" id="IPR000843">
    <property type="entry name" value="HTH_LacI"/>
</dbReference>
<dbReference type="PROSITE" id="PS00356">
    <property type="entry name" value="HTH_LACI_1"/>
    <property type="match status" value="1"/>
</dbReference>
<evidence type="ECO:0000313" key="5">
    <source>
        <dbReference type="EMBL" id="GGE23081.1"/>
    </source>
</evidence>
<dbReference type="CDD" id="cd01392">
    <property type="entry name" value="HTH_LacI"/>
    <property type="match status" value="1"/>
</dbReference>
<proteinExistence type="predicted"/>
<keyword evidence="6" id="KW-1185">Reference proteome</keyword>
<dbReference type="InterPro" id="IPR028082">
    <property type="entry name" value="Peripla_BP_I"/>
</dbReference>
<dbReference type="Pfam" id="PF00356">
    <property type="entry name" value="LacI"/>
    <property type="match status" value="1"/>
</dbReference>
<dbReference type="SUPFAM" id="SSF47413">
    <property type="entry name" value="lambda repressor-like DNA-binding domains"/>
    <property type="match status" value="1"/>
</dbReference>
<dbReference type="Pfam" id="PF13377">
    <property type="entry name" value="Peripla_BP_3"/>
    <property type="match status" value="1"/>
</dbReference>
<dbReference type="SUPFAM" id="SSF53822">
    <property type="entry name" value="Periplasmic binding protein-like I"/>
    <property type="match status" value="1"/>
</dbReference>
<protein>
    <submittedName>
        <fullName evidence="5">Transcriptional regulator</fullName>
    </submittedName>
</protein>
<evidence type="ECO:0000256" key="3">
    <source>
        <dbReference type="ARBA" id="ARBA00023163"/>
    </source>
</evidence>
<feature type="domain" description="HTH lacI-type" evidence="4">
    <location>
        <begin position="7"/>
        <end position="61"/>
    </location>
</feature>
<keyword evidence="3" id="KW-0804">Transcription</keyword>
<dbReference type="AlphaFoldDB" id="A0A917EC86"/>
<dbReference type="InterPro" id="IPR010982">
    <property type="entry name" value="Lambda_DNA-bd_dom_sf"/>
</dbReference>
<evidence type="ECO:0000313" key="6">
    <source>
        <dbReference type="Proteomes" id="UP000612855"/>
    </source>
</evidence>
<dbReference type="EMBL" id="BMFJ01000001">
    <property type="protein sequence ID" value="GGE23081.1"/>
    <property type="molecule type" value="Genomic_DNA"/>
</dbReference>
<dbReference type="RefSeq" id="WP_188476519.1">
    <property type="nucleotide sequence ID" value="NZ_BMFJ01000001.1"/>
</dbReference>
<gene>
    <name evidence="5" type="ORF">GCM10011360_09500</name>
</gene>
<keyword evidence="1" id="KW-0805">Transcription regulation</keyword>
<dbReference type="InterPro" id="IPR046335">
    <property type="entry name" value="LacI/GalR-like_sensor"/>
</dbReference>
<name>A0A917EC86_9RHOB</name>
<dbReference type="PANTHER" id="PTHR30146:SF109">
    <property type="entry name" value="HTH-TYPE TRANSCRIPTIONAL REGULATOR GALS"/>
    <property type="match status" value="1"/>
</dbReference>
<comment type="caution">
    <text evidence="5">The sequence shown here is derived from an EMBL/GenBank/DDBJ whole genome shotgun (WGS) entry which is preliminary data.</text>
</comment>
<evidence type="ECO:0000256" key="1">
    <source>
        <dbReference type="ARBA" id="ARBA00023015"/>
    </source>
</evidence>
<evidence type="ECO:0000256" key="2">
    <source>
        <dbReference type="ARBA" id="ARBA00023125"/>
    </source>
</evidence>
<dbReference type="PROSITE" id="PS50932">
    <property type="entry name" value="HTH_LACI_2"/>
    <property type="match status" value="1"/>
</dbReference>
<dbReference type="Gene3D" id="3.40.50.2300">
    <property type="match status" value="2"/>
</dbReference>
<dbReference type="Proteomes" id="UP000612855">
    <property type="component" value="Unassembled WGS sequence"/>
</dbReference>
<dbReference type="GO" id="GO:0003700">
    <property type="term" value="F:DNA-binding transcription factor activity"/>
    <property type="evidence" value="ECO:0007669"/>
    <property type="project" value="TreeGrafter"/>
</dbReference>
<dbReference type="Gene3D" id="1.10.260.40">
    <property type="entry name" value="lambda repressor-like DNA-binding domains"/>
    <property type="match status" value="1"/>
</dbReference>
<dbReference type="SMART" id="SM00354">
    <property type="entry name" value="HTH_LACI"/>
    <property type="match status" value="1"/>
</dbReference>
<sequence>MTESGKITIRDVARRAGVSLGTASRAMNAAPGVMARTRATVEAAARELGYQPNAAARALRSRSSRLIGCLFTDLENPLYARLYNSLQDRMAEEGFVTLINASSGRADRESRAVQTFAERGLDAIVVAPGNETDADLLALLRDFPAPIVVVDRDIEIGADRVLFDHDAGIRAAVSYLAGLGHRRILPVFSPIDTRPGRMRSTAFDAAMAEAGLDVPLRVAPDTPNSPVFAEVCAALAGPDRATAMIVQGTHVLSSALNALARLGLRVPEDMSLIAIGDSATTTDHVPALTALRLDRDGMVALIADRLLARIRGLDGPRQDDVIAYELVKRGSCMPPA</sequence>
<keyword evidence="2" id="KW-0238">DNA-binding</keyword>